<protein>
    <submittedName>
        <fullName evidence="2">Uncharacterized protein</fullName>
    </submittedName>
</protein>
<dbReference type="EMBL" id="CP125669">
    <property type="protein sequence ID" value="WHP04796.1"/>
    <property type="molecule type" value="Genomic_DNA"/>
</dbReference>
<evidence type="ECO:0000256" key="1">
    <source>
        <dbReference type="SAM" id="Coils"/>
    </source>
</evidence>
<name>A0ABY8S0E8_9GAMM</name>
<sequence>MGLLDFINTDESYEYISLKEAIIFLKEKTNSTIQEVAIYLLNKGVPSDLACHTKGSDYKIKETSGKHFSYGMFRPYGRNWAFEYLTNISESYNCATWAELKNYNPLWEDWGIPLNNDNVALLEKTYWYRQAFLNLEPIKSLNLFDENLPELNPDLIPIWDENYLNILNADNPDSKETGFDTFVDDNFLYTTYDESNKPKKLPLYFKNNTFTPNQVDGLNDNLSTQETIGCGQPSIQQVEPSIENLNCEIVRLRNLLADQTTEIQDLKSKIQELETPPTIQNDKPDLLALILDETQTDRYAPDLVYSIKLWLDVYVNNPKADSHNNKANTWIKNNTPYNGEQDDTPTRRIREIATPFRDLHQSRKRLLENK</sequence>
<dbReference type="Proteomes" id="UP001229836">
    <property type="component" value="Chromosome"/>
</dbReference>
<feature type="coiled-coil region" evidence="1">
    <location>
        <begin position="242"/>
        <end position="269"/>
    </location>
</feature>
<keyword evidence="3" id="KW-1185">Reference proteome</keyword>
<evidence type="ECO:0000313" key="2">
    <source>
        <dbReference type="EMBL" id="WHP04796.1"/>
    </source>
</evidence>
<gene>
    <name evidence="2" type="ORF">QLH32_12125</name>
</gene>
<dbReference type="RefSeq" id="WP_283266424.1">
    <property type="nucleotide sequence ID" value="NZ_CP125669.1"/>
</dbReference>
<proteinExistence type="predicted"/>
<organism evidence="2 3">
    <name type="scientific">Acinetobacter corruptisaponis</name>
    <dbReference type="NCBI Taxonomy" id="3045147"/>
    <lineage>
        <taxon>Bacteria</taxon>
        <taxon>Pseudomonadati</taxon>
        <taxon>Pseudomonadota</taxon>
        <taxon>Gammaproteobacteria</taxon>
        <taxon>Moraxellales</taxon>
        <taxon>Moraxellaceae</taxon>
        <taxon>Acinetobacter</taxon>
    </lineage>
</organism>
<keyword evidence="1" id="KW-0175">Coiled coil</keyword>
<accession>A0ABY8S0E8</accession>
<evidence type="ECO:0000313" key="3">
    <source>
        <dbReference type="Proteomes" id="UP001229836"/>
    </source>
</evidence>
<reference evidence="2 3" key="1">
    <citation type="submission" date="2023-05" db="EMBL/GenBank/DDBJ databases">
        <title>The complete genome of Acinetobacter sp. nov KCTC 92772.</title>
        <authorList>
            <person name="Zhou G."/>
        </authorList>
    </citation>
    <scope>NUCLEOTIDE SEQUENCE [LARGE SCALE GENOMIC DNA]</scope>
    <source>
        <strain evidence="2 3">KCTC 92772</strain>
    </source>
</reference>